<feature type="signal peptide" evidence="1">
    <location>
        <begin position="1"/>
        <end position="15"/>
    </location>
</feature>
<evidence type="ECO:0000256" key="1">
    <source>
        <dbReference type="SAM" id="SignalP"/>
    </source>
</evidence>
<dbReference type="Proteomes" id="UP001165740">
    <property type="component" value="Chromosome 18"/>
</dbReference>
<reference evidence="3" key="1">
    <citation type="submission" date="2025-08" db="UniProtKB">
        <authorList>
            <consortium name="RefSeq"/>
        </authorList>
    </citation>
    <scope>IDENTIFICATION</scope>
</reference>
<dbReference type="RefSeq" id="XP_055873736.1">
    <property type="nucleotide sequence ID" value="XM_056017761.1"/>
</dbReference>
<dbReference type="GeneID" id="106051226"/>
<proteinExistence type="predicted"/>
<evidence type="ECO:0000313" key="3">
    <source>
        <dbReference type="RefSeq" id="XP_055873736.1"/>
    </source>
</evidence>
<accession>A0A9W2ZFI7</accession>
<keyword evidence="2" id="KW-1185">Reference proteome</keyword>
<dbReference type="AlphaFoldDB" id="A0A9W2ZFI7"/>
<keyword evidence="1" id="KW-0732">Signal</keyword>
<dbReference type="OrthoDB" id="6150783at2759"/>
<protein>
    <submittedName>
        <fullName evidence="3">Uncharacterized protein LOC106051226 isoform X1</fullName>
    </submittedName>
</protein>
<organism evidence="2 3">
    <name type="scientific">Biomphalaria glabrata</name>
    <name type="common">Bloodfluke planorb</name>
    <name type="synonym">Freshwater snail</name>
    <dbReference type="NCBI Taxonomy" id="6526"/>
    <lineage>
        <taxon>Eukaryota</taxon>
        <taxon>Metazoa</taxon>
        <taxon>Spiralia</taxon>
        <taxon>Lophotrochozoa</taxon>
        <taxon>Mollusca</taxon>
        <taxon>Gastropoda</taxon>
        <taxon>Heterobranchia</taxon>
        <taxon>Euthyneura</taxon>
        <taxon>Panpulmonata</taxon>
        <taxon>Hygrophila</taxon>
        <taxon>Lymnaeoidea</taxon>
        <taxon>Planorbidae</taxon>
        <taxon>Biomphalaria</taxon>
    </lineage>
</organism>
<name>A0A9W2ZFI7_BIOGL</name>
<sequence>MKWLFSFVLFGVAASAPQFNPPLPPATRDILNVLLKNILRQTGGPALKSETKPSAPFKFPSLAAPFPPQFAPPPQPFQPGPPMAPPAPMPGPAGGVLMDLPNTGGGYAGGYPGYAPPVMMRYCPPGPTSNDACKDQKLQEALYHPDGRPRYNWVPPRNPWDTSLPDTVKDTALNVLMMKVNSRPGRVPTPKEAELMSLLGDPKDQHLMGFGGAPHAG</sequence>
<feature type="chain" id="PRO_5040718047" evidence="1">
    <location>
        <begin position="16"/>
        <end position="217"/>
    </location>
</feature>
<dbReference type="OMA" id="ANKIWRR"/>
<gene>
    <name evidence="3" type="primary">LOC106051226</name>
</gene>
<evidence type="ECO:0000313" key="2">
    <source>
        <dbReference type="Proteomes" id="UP001165740"/>
    </source>
</evidence>